<evidence type="ECO:0000256" key="1">
    <source>
        <dbReference type="SAM" id="MobiDB-lite"/>
    </source>
</evidence>
<keyword evidence="2" id="KW-0472">Membrane</keyword>
<dbReference type="EMBL" id="LIHL02000003">
    <property type="protein sequence ID" value="KAF5474499.1"/>
    <property type="molecule type" value="Genomic_DNA"/>
</dbReference>
<proteinExistence type="predicted"/>
<keyword evidence="2" id="KW-0812">Transmembrane</keyword>
<evidence type="ECO:0000256" key="2">
    <source>
        <dbReference type="SAM" id="Phobius"/>
    </source>
</evidence>
<dbReference type="Proteomes" id="UP000619265">
    <property type="component" value="Unassembled WGS sequence"/>
</dbReference>
<evidence type="ECO:0000313" key="3">
    <source>
        <dbReference type="EMBL" id="KAF5474499.1"/>
    </source>
</evidence>
<feature type="transmembrane region" description="Helical" evidence="2">
    <location>
        <begin position="73"/>
        <end position="96"/>
    </location>
</feature>
<dbReference type="Gramene" id="Jr03_08210_p1">
    <property type="protein sequence ID" value="cds.Jr03_08210_p1"/>
    <property type="gene ID" value="Jr03_08210"/>
</dbReference>
<evidence type="ECO:0000313" key="4">
    <source>
        <dbReference type="Proteomes" id="UP000619265"/>
    </source>
</evidence>
<feature type="region of interest" description="Disordered" evidence="1">
    <location>
        <begin position="16"/>
        <end position="35"/>
    </location>
</feature>
<gene>
    <name evidence="3" type="ORF">F2P56_006393</name>
</gene>
<name>A0A833Y1D4_JUGRE</name>
<accession>A0A833Y1D4</accession>
<sequence length="99" mass="10504">MASVLGTSATAILASRPFTSPTPKPSVSTLTLTPGQGNGRKFYGGIGIHSKRGRSQFHVAITNVATDINSAELVLMFLIYAILVSNFGLLLAFPYVHIL</sequence>
<feature type="compositionally biased region" description="Polar residues" evidence="1">
    <location>
        <begin position="17"/>
        <end position="35"/>
    </location>
</feature>
<comment type="caution">
    <text evidence="3">The sequence shown here is derived from an EMBL/GenBank/DDBJ whole genome shotgun (WGS) entry which is preliminary data.</text>
</comment>
<protein>
    <submittedName>
        <fullName evidence="3">Uncharacterized protein</fullName>
    </submittedName>
</protein>
<dbReference type="AlphaFoldDB" id="A0A833Y1D4"/>
<organism evidence="3 4">
    <name type="scientific">Juglans regia</name>
    <name type="common">English walnut</name>
    <dbReference type="NCBI Taxonomy" id="51240"/>
    <lineage>
        <taxon>Eukaryota</taxon>
        <taxon>Viridiplantae</taxon>
        <taxon>Streptophyta</taxon>
        <taxon>Embryophyta</taxon>
        <taxon>Tracheophyta</taxon>
        <taxon>Spermatophyta</taxon>
        <taxon>Magnoliopsida</taxon>
        <taxon>eudicotyledons</taxon>
        <taxon>Gunneridae</taxon>
        <taxon>Pentapetalae</taxon>
        <taxon>rosids</taxon>
        <taxon>fabids</taxon>
        <taxon>Fagales</taxon>
        <taxon>Juglandaceae</taxon>
        <taxon>Juglans</taxon>
    </lineage>
</organism>
<reference evidence="3" key="1">
    <citation type="submission" date="2015-10" db="EMBL/GenBank/DDBJ databases">
        <authorList>
            <person name="Martinez-Garcia P.J."/>
            <person name="Crepeau M.W."/>
            <person name="Puiu D."/>
            <person name="Gonzalez-Ibeas D."/>
            <person name="Whalen J."/>
            <person name="Stevens K."/>
            <person name="Paul R."/>
            <person name="Butterfield T."/>
            <person name="Britton M."/>
            <person name="Reagan R."/>
            <person name="Chakraborty S."/>
            <person name="Walawage S.L."/>
            <person name="Vasquez-Gross H.A."/>
            <person name="Cardeno C."/>
            <person name="Famula R."/>
            <person name="Pratt K."/>
            <person name="Kuruganti S."/>
            <person name="Aradhya M.K."/>
            <person name="Leslie C.A."/>
            <person name="Dandekar A.M."/>
            <person name="Salzberg S.L."/>
            <person name="Wegrzyn J.L."/>
            <person name="Langley C.H."/>
            <person name="Neale D.B."/>
        </authorList>
    </citation>
    <scope>NUCLEOTIDE SEQUENCE</scope>
    <source>
        <tissue evidence="3">Leaves</tissue>
    </source>
</reference>
<reference evidence="3" key="2">
    <citation type="submission" date="2020-03" db="EMBL/GenBank/DDBJ databases">
        <title>Walnut 2.0.</title>
        <authorList>
            <person name="Marrano A."/>
            <person name="Britton M."/>
            <person name="Zimin A.V."/>
            <person name="Zaini P.A."/>
            <person name="Workman R."/>
            <person name="Puiu D."/>
            <person name="Bianco L."/>
            <person name="Allen B.J."/>
            <person name="Troggio M."/>
            <person name="Leslie C.A."/>
            <person name="Timp W."/>
            <person name="Dendekar A."/>
            <person name="Salzberg S.L."/>
            <person name="Neale D.B."/>
        </authorList>
    </citation>
    <scope>NUCLEOTIDE SEQUENCE</scope>
    <source>
        <tissue evidence="3">Leaves</tissue>
    </source>
</reference>
<keyword evidence="2" id="KW-1133">Transmembrane helix</keyword>